<comment type="caution">
    <text evidence="1">The sequence shown here is derived from an EMBL/GenBank/DDBJ whole genome shotgun (WGS) entry which is preliminary data.</text>
</comment>
<accession>A0AAP0BDJ8</accession>
<dbReference type="AlphaFoldDB" id="A0AAP0BDJ8"/>
<dbReference type="EMBL" id="JBBWWQ010000011">
    <property type="protein sequence ID" value="KAK8936307.1"/>
    <property type="molecule type" value="Genomic_DNA"/>
</dbReference>
<proteinExistence type="predicted"/>
<evidence type="ECO:0000313" key="2">
    <source>
        <dbReference type="Proteomes" id="UP001418222"/>
    </source>
</evidence>
<evidence type="ECO:0000313" key="1">
    <source>
        <dbReference type="EMBL" id="KAK8936307.1"/>
    </source>
</evidence>
<dbReference type="Proteomes" id="UP001418222">
    <property type="component" value="Unassembled WGS sequence"/>
</dbReference>
<protein>
    <submittedName>
        <fullName evidence="1">Uncharacterized protein</fullName>
    </submittedName>
</protein>
<name>A0AAP0BDJ8_9ASPA</name>
<keyword evidence="2" id="KW-1185">Reference proteome</keyword>
<reference evidence="1 2" key="1">
    <citation type="journal article" date="2022" name="Nat. Plants">
        <title>Genomes of leafy and leafless Platanthera orchids illuminate the evolution of mycoheterotrophy.</title>
        <authorList>
            <person name="Li M.H."/>
            <person name="Liu K.W."/>
            <person name="Li Z."/>
            <person name="Lu H.C."/>
            <person name="Ye Q.L."/>
            <person name="Zhang D."/>
            <person name="Wang J.Y."/>
            <person name="Li Y.F."/>
            <person name="Zhong Z.M."/>
            <person name="Liu X."/>
            <person name="Yu X."/>
            <person name="Liu D.K."/>
            <person name="Tu X.D."/>
            <person name="Liu B."/>
            <person name="Hao Y."/>
            <person name="Liao X.Y."/>
            <person name="Jiang Y.T."/>
            <person name="Sun W.H."/>
            <person name="Chen J."/>
            <person name="Chen Y.Q."/>
            <person name="Ai Y."/>
            <person name="Zhai J.W."/>
            <person name="Wu S.S."/>
            <person name="Zhou Z."/>
            <person name="Hsiao Y.Y."/>
            <person name="Wu W.L."/>
            <person name="Chen Y.Y."/>
            <person name="Lin Y.F."/>
            <person name="Hsu J.L."/>
            <person name="Li C.Y."/>
            <person name="Wang Z.W."/>
            <person name="Zhao X."/>
            <person name="Zhong W.Y."/>
            <person name="Ma X.K."/>
            <person name="Ma L."/>
            <person name="Huang J."/>
            <person name="Chen G.Z."/>
            <person name="Huang M.Z."/>
            <person name="Huang L."/>
            <person name="Peng D.H."/>
            <person name="Luo Y.B."/>
            <person name="Zou S.Q."/>
            <person name="Chen S.P."/>
            <person name="Lan S."/>
            <person name="Tsai W.C."/>
            <person name="Van de Peer Y."/>
            <person name="Liu Z.J."/>
        </authorList>
    </citation>
    <scope>NUCLEOTIDE SEQUENCE [LARGE SCALE GENOMIC DNA]</scope>
    <source>
        <strain evidence="1">Lor287</strain>
    </source>
</reference>
<organism evidence="1 2">
    <name type="scientific">Platanthera zijinensis</name>
    <dbReference type="NCBI Taxonomy" id="2320716"/>
    <lineage>
        <taxon>Eukaryota</taxon>
        <taxon>Viridiplantae</taxon>
        <taxon>Streptophyta</taxon>
        <taxon>Embryophyta</taxon>
        <taxon>Tracheophyta</taxon>
        <taxon>Spermatophyta</taxon>
        <taxon>Magnoliopsida</taxon>
        <taxon>Liliopsida</taxon>
        <taxon>Asparagales</taxon>
        <taxon>Orchidaceae</taxon>
        <taxon>Orchidoideae</taxon>
        <taxon>Orchideae</taxon>
        <taxon>Orchidinae</taxon>
        <taxon>Platanthera</taxon>
    </lineage>
</organism>
<sequence>MGADQTLPVAASKQSDENSFWRRREAYHAEPMIWIGWEKRESMASTVGAIAALATFSTAVRIPKPLLFPEHRPPHSFPSNCSSTHCSSPFLSIHPLPPPSPPLGRKWKPLAVALEDAPPVEDTPEPEPVEVQIEAAVATANSKGEDVFAVVMIGSRQYIVIPGRFIYTQRLKGANVNDKAEEGCLHWHFVPFLLWAALRGEPVKLVSERGTEEESRERSSGE</sequence>
<gene>
    <name evidence="1" type="ORF">KSP39_PZI013616</name>
</gene>